<keyword evidence="7 10" id="KW-1133">Transmembrane helix</keyword>
<protein>
    <submittedName>
        <fullName evidence="11">Putative Small oligopeptide transporter, OPT family</fullName>
    </submittedName>
</protein>
<evidence type="ECO:0000256" key="10">
    <source>
        <dbReference type="SAM" id="Phobius"/>
    </source>
</evidence>
<dbReference type="InterPro" id="IPR004648">
    <property type="entry name" value="Oligpept_transpt"/>
</dbReference>
<evidence type="ECO:0000256" key="2">
    <source>
        <dbReference type="ARBA" id="ARBA00008807"/>
    </source>
</evidence>
<feature type="region of interest" description="Disordered" evidence="9">
    <location>
        <begin position="1"/>
        <end position="91"/>
    </location>
</feature>
<feature type="transmembrane region" description="Helical" evidence="10">
    <location>
        <begin position="484"/>
        <end position="505"/>
    </location>
</feature>
<sequence>MGRHSAEAESSGMAMASHVASRHSDSPERTNSLDGLVPETPTRLKQPNDDNDSGSEQERLLEQDLDDYELDDLDPINGNAKKYNEDDDSPYPEVRAAVRNYDEDVPCGTVRAWTIGLGLVVIGASMNTLFSLRQPTISVTSLLAQVIAYPLGHAWAAVVPSRTFTTFGRTWSLNPGPFNIKEHSIIVVMAGVSFSVAYSTDIILAQMIFYRQNFGIVFQILLTICTQSLGYGMAGVMRKFLVYPASMIWPTNLVNVSLMNAMHDRHDKPDPRVFGGGMSRYRWFTLVSAVSFFYFFLPGYLAKCLSLFAPLTWLAPQNVVVNQLFGENSGMSMLPITFDWSQVAGYIGSPMMTPWVAIANTLIGVIFFFIFFVSVLHYSGVWYAPYLPISDARTFDNMGLPYNTTRVLNPDFTLNVTEYKNYSPLFISTTFALTYGLSFAAITSLIVYTYIHSGKTIWKQYRNSGHEKPDIHMRLMSKYPETPTWWYSSLFFLMLGISFYTVLAYPTNMSWWTFLLAVLISFAFTLPVGIIEAITNARIGLNVLTEFVYGYIEPGRPLALMLFKTFGYISMSQALSFVADLKFGHYMKIPPRTMFLAQVVATTLSCVIQVFVLNFALRNIDNVCDLEQVDRFTCPGGRVFFSASVIWGLIGPARMFSPGQIYFGLFSFFIIGAITPILIHWASKRWPKSPVKHLMAPLIFGGSGNIPPATPLNYISWSIVGYFFQYYVKRRHNAWWTRLNFITSCGLDFGLALGTFVLFFAFTIHNIKPPRWWANTVVESTMDYQGTAIRMHVAEGKTFGPTSW</sequence>
<feature type="transmembrane region" description="Helical" evidence="10">
    <location>
        <begin position="329"/>
        <end position="348"/>
    </location>
</feature>
<dbReference type="GO" id="GO:0016020">
    <property type="term" value="C:membrane"/>
    <property type="evidence" value="ECO:0007669"/>
    <property type="project" value="UniProtKB-SubCell"/>
</dbReference>
<comment type="similarity">
    <text evidence="2">Belongs to the oligopeptide OPT transporter family.</text>
</comment>
<dbReference type="OrthoDB" id="9986677at2759"/>
<evidence type="ECO:0000256" key="6">
    <source>
        <dbReference type="ARBA" id="ARBA00022927"/>
    </source>
</evidence>
<organism evidence="11 12">
    <name type="scientific">[Torrubiella] hemipterigena</name>
    <dbReference type="NCBI Taxonomy" id="1531966"/>
    <lineage>
        <taxon>Eukaryota</taxon>
        <taxon>Fungi</taxon>
        <taxon>Dikarya</taxon>
        <taxon>Ascomycota</taxon>
        <taxon>Pezizomycotina</taxon>
        <taxon>Sordariomycetes</taxon>
        <taxon>Hypocreomycetidae</taxon>
        <taxon>Hypocreales</taxon>
        <taxon>Clavicipitaceae</taxon>
        <taxon>Clavicipitaceae incertae sedis</taxon>
        <taxon>'Torrubiella' clade</taxon>
    </lineage>
</organism>
<comment type="subcellular location">
    <subcellularLocation>
        <location evidence="1">Membrane</location>
        <topology evidence="1">Multi-pass membrane protein</topology>
    </subcellularLocation>
</comment>
<dbReference type="GO" id="GO:0035673">
    <property type="term" value="F:oligopeptide transmembrane transporter activity"/>
    <property type="evidence" value="ECO:0007669"/>
    <property type="project" value="InterPro"/>
</dbReference>
<dbReference type="HOGENOM" id="CLU_004965_1_1_1"/>
<feature type="transmembrane region" description="Helical" evidence="10">
    <location>
        <begin position="283"/>
        <end position="309"/>
    </location>
</feature>
<dbReference type="NCBIfam" id="TIGR00727">
    <property type="entry name" value="ISP4_OPT"/>
    <property type="match status" value="1"/>
</dbReference>
<evidence type="ECO:0000256" key="4">
    <source>
        <dbReference type="ARBA" id="ARBA00022692"/>
    </source>
</evidence>
<dbReference type="PANTHER" id="PTHR22601">
    <property type="entry name" value="ISP4 LIKE PROTEIN"/>
    <property type="match status" value="1"/>
</dbReference>
<evidence type="ECO:0000256" key="7">
    <source>
        <dbReference type="ARBA" id="ARBA00022989"/>
    </source>
</evidence>
<evidence type="ECO:0000256" key="5">
    <source>
        <dbReference type="ARBA" id="ARBA00022856"/>
    </source>
</evidence>
<feature type="transmembrane region" description="Helical" evidence="10">
    <location>
        <begin position="595"/>
        <end position="617"/>
    </location>
</feature>
<proteinExistence type="inferred from homology"/>
<keyword evidence="6" id="KW-0653">Protein transport</keyword>
<dbReference type="EMBL" id="CDHN01000002">
    <property type="protein sequence ID" value="CEJ89499.1"/>
    <property type="molecule type" value="Genomic_DNA"/>
</dbReference>
<feature type="transmembrane region" description="Helical" evidence="10">
    <location>
        <begin position="110"/>
        <end position="130"/>
    </location>
</feature>
<reference evidence="11 12" key="1">
    <citation type="journal article" date="2015" name="Genome Announc.">
        <title>Draft Genome Sequence and Gene Annotation of the Entomopathogenic Fungus Verticillium hemipterigenum.</title>
        <authorList>
            <person name="Horn F."/>
            <person name="Habel A."/>
            <person name="Scharf D.H."/>
            <person name="Dworschak J."/>
            <person name="Brakhage A.A."/>
            <person name="Guthke R."/>
            <person name="Hertweck C."/>
            <person name="Linde J."/>
        </authorList>
    </citation>
    <scope>NUCLEOTIDE SEQUENCE [LARGE SCALE GENOMIC DNA]</scope>
</reference>
<feature type="transmembrane region" description="Helical" evidence="10">
    <location>
        <begin position="511"/>
        <end position="534"/>
    </location>
</feature>
<feature type="transmembrane region" description="Helical" evidence="10">
    <location>
        <begin position="184"/>
        <end position="204"/>
    </location>
</feature>
<evidence type="ECO:0000256" key="8">
    <source>
        <dbReference type="ARBA" id="ARBA00023136"/>
    </source>
</evidence>
<feature type="transmembrane region" description="Helical" evidence="10">
    <location>
        <begin position="240"/>
        <end position="262"/>
    </location>
</feature>
<feature type="transmembrane region" description="Helical" evidence="10">
    <location>
        <begin position="425"/>
        <end position="451"/>
    </location>
</feature>
<dbReference type="NCBIfam" id="TIGR00728">
    <property type="entry name" value="OPT_sfam"/>
    <property type="match status" value="1"/>
</dbReference>
<feature type="transmembrane region" description="Helical" evidence="10">
    <location>
        <begin position="355"/>
        <end position="378"/>
    </location>
</feature>
<feature type="transmembrane region" description="Helical" evidence="10">
    <location>
        <begin position="739"/>
        <end position="764"/>
    </location>
</feature>
<keyword evidence="3" id="KW-0813">Transport</keyword>
<dbReference type="Pfam" id="PF03169">
    <property type="entry name" value="OPT"/>
    <property type="match status" value="1"/>
</dbReference>
<evidence type="ECO:0000256" key="9">
    <source>
        <dbReference type="SAM" id="MobiDB-lite"/>
    </source>
</evidence>
<keyword evidence="8 10" id="KW-0472">Membrane</keyword>
<feature type="compositionally biased region" description="Low complexity" evidence="9">
    <location>
        <begin position="8"/>
        <end position="17"/>
    </location>
</feature>
<dbReference type="AlphaFoldDB" id="A0A0A1T3U2"/>
<keyword evidence="4 10" id="KW-0812">Transmembrane</keyword>
<feature type="compositionally biased region" description="Acidic residues" evidence="9">
    <location>
        <begin position="63"/>
        <end position="74"/>
    </location>
</feature>
<gene>
    <name evidence="11" type="ORF">VHEMI05340</name>
</gene>
<feature type="transmembrane region" description="Helical" evidence="10">
    <location>
        <begin position="661"/>
        <end position="682"/>
    </location>
</feature>
<evidence type="ECO:0000313" key="11">
    <source>
        <dbReference type="EMBL" id="CEJ89499.1"/>
    </source>
</evidence>
<feature type="transmembrane region" description="Helical" evidence="10">
    <location>
        <begin position="142"/>
        <end position="164"/>
    </location>
</feature>
<dbReference type="InterPro" id="IPR004813">
    <property type="entry name" value="OPT"/>
</dbReference>
<keyword evidence="5" id="KW-0571">Peptide transport</keyword>
<feature type="transmembrane region" description="Helical" evidence="10">
    <location>
        <begin position="216"/>
        <end position="234"/>
    </location>
</feature>
<name>A0A0A1T3U2_9HYPO</name>
<keyword evidence="12" id="KW-1185">Reference proteome</keyword>
<dbReference type="Proteomes" id="UP000039046">
    <property type="component" value="Unassembled WGS sequence"/>
</dbReference>
<evidence type="ECO:0000256" key="1">
    <source>
        <dbReference type="ARBA" id="ARBA00004141"/>
    </source>
</evidence>
<feature type="transmembrane region" description="Helical" evidence="10">
    <location>
        <begin position="555"/>
        <end position="575"/>
    </location>
</feature>
<dbReference type="GO" id="GO:0015031">
    <property type="term" value="P:protein transport"/>
    <property type="evidence" value="ECO:0007669"/>
    <property type="project" value="UniProtKB-KW"/>
</dbReference>
<accession>A0A0A1T3U2</accession>
<evidence type="ECO:0000313" key="12">
    <source>
        <dbReference type="Proteomes" id="UP000039046"/>
    </source>
</evidence>
<evidence type="ECO:0000256" key="3">
    <source>
        <dbReference type="ARBA" id="ARBA00022448"/>
    </source>
</evidence>